<reference evidence="2 3" key="1">
    <citation type="journal article" date="2024" name="G3 (Bethesda)">
        <title>Genome assembly of Hibiscus sabdariffa L. provides insights into metabolisms of medicinal natural products.</title>
        <authorList>
            <person name="Kim T."/>
        </authorList>
    </citation>
    <scope>NUCLEOTIDE SEQUENCE [LARGE SCALE GENOMIC DNA]</scope>
    <source>
        <strain evidence="2">TK-2024</strain>
        <tissue evidence="2">Old leaves</tissue>
    </source>
</reference>
<proteinExistence type="predicted"/>
<name>A0ABR2BF52_9ROSI</name>
<evidence type="ECO:0000313" key="2">
    <source>
        <dbReference type="EMBL" id="KAK8505775.1"/>
    </source>
</evidence>
<dbReference type="Proteomes" id="UP001472677">
    <property type="component" value="Unassembled WGS sequence"/>
</dbReference>
<accession>A0ABR2BF52</accession>
<evidence type="ECO:0000313" key="3">
    <source>
        <dbReference type="Proteomes" id="UP001472677"/>
    </source>
</evidence>
<feature type="region of interest" description="Disordered" evidence="1">
    <location>
        <begin position="1"/>
        <end position="69"/>
    </location>
</feature>
<sequence>MVAKTSPERDPCPDVATSANEPGSAPGDANHAGHAEYTQLRRRRGEKKTLPTPMASRKPVKPKINKTAA</sequence>
<organism evidence="2 3">
    <name type="scientific">Hibiscus sabdariffa</name>
    <name type="common">roselle</name>
    <dbReference type="NCBI Taxonomy" id="183260"/>
    <lineage>
        <taxon>Eukaryota</taxon>
        <taxon>Viridiplantae</taxon>
        <taxon>Streptophyta</taxon>
        <taxon>Embryophyta</taxon>
        <taxon>Tracheophyta</taxon>
        <taxon>Spermatophyta</taxon>
        <taxon>Magnoliopsida</taxon>
        <taxon>eudicotyledons</taxon>
        <taxon>Gunneridae</taxon>
        <taxon>Pentapetalae</taxon>
        <taxon>rosids</taxon>
        <taxon>malvids</taxon>
        <taxon>Malvales</taxon>
        <taxon>Malvaceae</taxon>
        <taxon>Malvoideae</taxon>
        <taxon>Hibiscus</taxon>
    </lineage>
</organism>
<keyword evidence="3" id="KW-1185">Reference proteome</keyword>
<protein>
    <submittedName>
        <fullName evidence="2">Uncharacterized protein</fullName>
    </submittedName>
</protein>
<gene>
    <name evidence="2" type="ORF">V6N12_013985</name>
</gene>
<dbReference type="EMBL" id="JBBPBM010000123">
    <property type="protein sequence ID" value="KAK8505775.1"/>
    <property type="molecule type" value="Genomic_DNA"/>
</dbReference>
<comment type="caution">
    <text evidence="2">The sequence shown here is derived from an EMBL/GenBank/DDBJ whole genome shotgun (WGS) entry which is preliminary data.</text>
</comment>
<feature type="compositionally biased region" description="Basic residues" evidence="1">
    <location>
        <begin position="58"/>
        <end position="69"/>
    </location>
</feature>
<feature type="compositionally biased region" description="Basic and acidic residues" evidence="1">
    <location>
        <begin position="1"/>
        <end position="12"/>
    </location>
</feature>
<evidence type="ECO:0000256" key="1">
    <source>
        <dbReference type="SAM" id="MobiDB-lite"/>
    </source>
</evidence>